<dbReference type="Proteomes" id="UP000187203">
    <property type="component" value="Unassembled WGS sequence"/>
</dbReference>
<evidence type="ECO:0000256" key="1">
    <source>
        <dbReference type="SAM" id="MobiDB-lite"/>
    </source>
</evidence>
<organism evidence="2 3">
    <name type="scientific">Corchorus olitorius</name>
    <dbReference type="NCBI Taxonomy" id="93759"/>
    <lineage>
        <taxon>Eukaryota</taxon>
        <taxon>Viridiplantae</taxon>
        <taxon>Streptophyta</taxon>
        <taxon>Embryophyta</taxon>
        <taxon>Tracheophyta</taxon>
        <taxon>Spermatophyta</taxon>
        <taxon>Magnoliopsida</taxon>
        <taxon>eudicotyledons</taxon>
        <taxon>Gunneridae</taxon>
        <taxon>Pentapetalae</taxon>
        <taxon>rosids</taxon>
        <taxon>malvids</taxon>
        <taxon>Malvales</taxon>
        <taxon>Malvaceae</taxon>
        <taxon>Grewioideae</taxon>
        <taxon>Apeibeae</taxon>
        <taxon>Corchorus</taxon>
    </lineage>
</organism>
<proteinExistence type="predicted"/>
<comment type="caution">
    <text evidence="2">The sequence shown here is derived from an EMBL/GenBank/DDBJ whole genome shotgun (WGS) entry which is preliminary data.</text>
</comment>
<reference evidence="3" key="1">
    <citation type="submission" date="2013-09" db="EMBL/GenBank/DDBJ databases">
        <title>Corchorus olitorius genome sequencing.</title>
        <authorList>
            <person name="Alam M."/>
            <person name="Haque M.S."/>
            <person name="Islam M.S."/>
            <person name="Emdad E.M."/>
            <person name="Islam M.M."/>
            <person name="Ahmed B."/>
            <person name="Halim A."/>
            <person name="Hossen Q.M.M."/>
            <person name="Hossain M.Z."/>
            <person name="Ahmed R."/>
            <person name="Khan M.M."/>
            <person name="Islam R."/>
            <person name="Rashid M.M."/>
            <person name="Khan S.A."/>
            <person name="Rahman M.S."/>
            <person name="Alam M."/>
            <person name="Yahiya A.S."/>
            <person name="Khan M.S."/>
            <person name="Azam M.S."/>
            <person name="Haque T."/>
            <person name="Lashkar M.Z.H."/>
            <person name="Akhand A.I."/>
            <person name="Morshed G."/>
            <person name="Roy S."/>
            <person name="Uddin K.S."/>
            <person name="Rabeya T."/>
            <person name="Hossain A.S."/>
            <person name="Chowdhury A."/>
            <person name="Snigdha A.R."/>
            <person name="Mortoza M.S."/>
            <person name="Matin S.A."/>
            <person name="Hoque S.M.E."/>
            <person name="Islam M.K."/>
            <person name="Roy D.K."/>
            <person name="Haider R."/>
            <person name="Moosa M.M."/>
            <person name="Elias S.M."/>
            <person name="Hasan A.M."/>
            <person name="Jahan S."/>
            <person name="Shafiuddin M."/>
            <person name="Mahmood N."/>
            <person name="Shommy N.S."/>
        </authorList>
    </citation>
    <scope>NUCLEOTIDE SEQUENCE [LARGE SCALE GENOMIC DNA]</scope>
    <source>
        <strain evidence="3">cv. O-4</strain>
    </source>
</reference>
<evidence type="ECO:0000313" key="2">
    <source>
        <dbReference type="EMBL" id="OMP10696.1"/>
    </source>
</evidence>
<feature type="region of interest" description="Disordered" evidence="1">
    <location>
        <begin position="71"/>
        <end position="92"/>
    </location>
</feature>
<feature type="compositionally biased region" description="Basic residues" evidence="1">
    <location>
        <begin position="71"/>
        <end position="83"/>
    </location>
</feature>
<dbReference type="AlphaFoldDB" id="A0A1R3KUF6"/>
<name>A0A1R3KUF6_9ROSI</name>
<keyword evidence="3" id="KW-1185">Reference proteome</keyword>
<accession>A0A1R3KUF6</accession>
<gene>
    <name evidence="2" type="ORF">COLO4_04349</name>
</gene>
<protein>
    <submittedName>
        <fullName evidence="2">Uncharacterized protein</fullName>
    </submittedName>
</protein>
<evidence type="ECO:0000313" key="3">
    <source>
        <dbReference type="Proteomes" id="UP000187203"/>
    </source>
</evidence>
<dbReference type="EMBL" id="AWUE01011363">
    <property type="protein sequence ID" value="OMP10696.1"/>
    <property type="molecule type" value="Genomic_DNA"/>
</dbReference>
<sequence length="92" mass="10045">MVDQIELNQRNSPNPKLLTAACASTGNRLKGVAAVQTVVGVEIGVRISRDGSPRYPLYESGVDLVKFPLKRSRSAPNRTKNRALRTENPTVV</sequence>